<dbReference type="GO" id="GO:0005524">
    <property type="term" value="F:ATP binding"/>
    <property type="evidence" value="ECO:0007669"/>
    <property type="project" value="InterPro"/>
</dbReference>
<dbReference type="PROSITE" id="PS50011">
    <property type="entry name" value="PROTEIN_KINASE_DOM"/>
    <property type="match status" value="1"/>
</dbReference>
<feature type="non-terminal residue" evidence="2">
    <location>
        <position position="189"/>
    </location>
</feature>
<protein>
    <recommendedName>
        <fullName evidence="1">Protein kinase domain-containing protein</fullName>
    </recommendedName>
</protein>
<accession>A0A5J4WSN9</accession>
<dbReference type="InterPro" id="IPR001245">
    <property type="entry name" value="Ser-Thr/Tyr_kinase_cat_dom"/>
</dbReference>
<dbReference type="Gene3D" id="3.30.200.20">
    <property type="entry name" value="Phosphorylase Kinase, domain 1"/>
    <property type="match status" value="1"/>
</dbReference>
<dbReference type="SUPFAM" id="SSF56112">
    <property type="entry name" value="Protein kinase-like (PK-like)"/>
    <property type="match status" value="1"/>
</dbReference>
<evidence type="ECO:0000313" key="3">
    <source>
        <dbReference type="Proteomes" id="UP000324800"/>
    </source>
</evidence>
<evidence type="ECO:0000313" key="2">
    <source>
        <dbReference type="EMBL" id="KAA6398064.1"/>
    </source>
</evidence>
<dbReference type="GO" id="GO:0004672">
    <property type="term" value="F:protein kinase activity"/>
    <property type="evidence" value="ECO:0007669"/>
    <property type="project" value="InterPro"/>
</dbReference>
<dbReference type="AlphaFoldDB" id="A0A5J4WSN9"/>
<dbReference type="Proteomes" id="UP000324800">
    <property type="component" value="Unassembled WGS sequence"/>
</dbReference>
<feature type="domain" description="Protein kinase" evidence="1">
    <location>
        <begin position="1"/>
        <end position="189"/>
    </location>
</feature>
<sequence length="189" mass="21596">MQTHSTNQDCIQAETYNFDTELEKKYDSALFELLEHLSFPFLASLSVKSEGDKTIIVEYENFQENTVEQFIKKQIQSNEAIDEQKLLDYASQGALTLAFLHKHKLAHGQISHQNLSIAEDGALIFGFADFRVNLQFQGVKEINEQNLKNLQSEDMHNFGIILYSLSELKEFSDNNDEIQQSNKSALSDP</sequence>
<proteinExistence type="predicted"/>
<name>A0A5J4WSN9_9EUKA</name>
<dbReference type="InterPro" id="IPR011009">
    <property type="entry name" value="Kinase-like_dom_sf"/>
</dbReference>
<dbReference type="Pfam" id="PF07714">
    <property type="entry name" value="PK_Tyr_Ser-Thr"/>
    <property type="match status" value="1"/>
</dbReference>
<gene>
    <name evidence="2" type="ORF">EZS28_006405</name>
</gene>
<evidence type="ECO:0000259" key="1">
    <source>
        <dbReference type="PROSITE" id="PS50011"/>
    </source>
</evidence>
<dbReference type="EMBL" id="SNRW01001040">
    <property type="protein sequence ID" value="KAA6398064.1"/>
    <property type="molecule type" value="Genomic_DNA"/>
</dbReference>
<organism evidence="2 3">
    <name type="scientific">Streblomastix strix</name>
    <dbReference type="NCBI Taxonomy" id="222440"/>
    <lineage>
        <taxon>Eukaryota</taxon>
        <taxon>Metamonada</taxon>
        <taxon>Preaxostyla</taxon>
        <taxon>Oxymonadida</taxon>
        <taxon>Streblomastigidae</taxon>
        <taxon>Streblomastix</taxon>
    </lineage>
</organism>
<reference evidence="2 3" key="1">
    <citation type="submission" date="2019-03" db="EMBL/GenBank/DDBJ databases">
        <title>Single cell metagenomics reveals metabolic interactions within the superorganism composed of flagellate Streblomastix strix and complex community of Bacteroidetes bacteria on its surface.</title>
        <authorList>
            <person name="Treitli S.C."/>
            <person name="Kolisko M."/>
            <person name="Husnik F."/>
            <person name="Keeling P."/>
            <person name="Hampl V."/>
        </authorList>
    </citation>
    <scope>NUCLEOTIDE SEQUENCE [LARGE SCALE GENOMIC DNA]</scope>
    <source>
        <strain evidence="2">ST1C</strain>
    </source>
</reference>
<comment type="caution">
    <text evidence="2">The sequence shown here is derived from an EMBL/GenBank/DDBJ whole genome shotgun (WGS) entry which is preliminary data.</text>
</comment>
<dbReference type="Gene3D" id="1.10.510.10">
    <property type="entry name" value="Transferase(Phosphotransferase) domain 1"/>
    <property type="match status" value="1"/>
</dbReference>
<dbReference type="InterPro" id="IPR000719">
    <property type="entry name" value="Prot_kinase_dom"/>
</dbReference>